<evidence type="ECO:0000256" key="2">
    <source>
        <dbReference type="SAM" id="MobiDB-lite"/>
    </source>
</evidence>
<dbReference type="Gene3D" id="3.30.160.60">
    <property type="entry name" value="Classic Zinc Finger"/>
    <property type="match status" value="1"/>
</dbReference>
<feature type="coiled-coil region" evidence="1">
    <location>
        <begin position="61"/>
        <end position="88"/>
    </location>
</feature>
<organism evidence="3 4">
    <name type="scientific">Strongylocentrotus purpuratus</name>
    <name type="common">Purple sea urchin</name>
    <dbReference type="NCBI Taxonomy" id="7668"/>
    <lineage>
        <taxon>Eukaryota</taxon>
        <taxon>Metazoa</taxon>
        <taxon>Echinodermata</taxon>
        <taxon>Eleutherozoa</taxon>
        <taxon>Echinozoa</taxon>
        <taxon>Echinoidea</taxon>
        <taxon>Euechinoidea</taxon>
        <taxon>Echinacea</taxon>
        <taxon>Camarodonta</taxon>
        <taxon>Echinidea</taxon>
        <taxon>Strongylocentrotidae</taxon>
        <taxon>Strongylocentrotus</taxon>
    </lineage>
</organism>
<reference evidence="3" key="2">
    <citation type="submission" date="2021-01" db="UniProtKB">
        <authorList>
            <consortium name="EnsemblMetazoa"/>
        </authorList>
    </citation>
    <scope>IDENTIFICATION</scope>
</reference>
<sequence length="633" mass="72015">MADEQKVAVLAMNAPGPGRTSDDGLVTTQDAKMRKELNAYAVMAYVAVSDRNAMAEQLKGLTHFTQAFNELQEKLAAAETKAEDLQLEVWRNEAFVTRSRIQLRVKDSEIAGLRKDMKKGENFSERKSAESDESVETSKAAGSDSVDGGTEDKEEKKEEGTNADMAKPKSPQPGKSDYLMSRGLQIGVSREIHEAVIQENLHLKGHLKQLLVDQGGSLKDLMDTIQYKEIIKQQRRKIDEKEEEIAKIKATLEQADNPKEQTAKTLFDMEGKVKNSERTIKMKQVMIEALSTRIEELSKALEKLQQRDDIQIAHMRSAFSDGSRSALMADSPVNQVLPSIQIKSLTKENSRLMKLQKHQETENESLRQERDKALAEKTENQRQLATLSQIKFQPCSTCKDLKAAKEHAEEELNITKGELSAAFIQVDTYKSDFKERCAEMEKTKSSLRNELETWKRNCQMLNRQMESMRHELDEQMSNNGKLQAENRYFTQALGQRRNDPAMYPASMPPMAAEQCGAMVNNPWQESSGYASRKSEVVVGRDQCDLPSPQDEATSPHSHQYSTARPGSSNNRRRQNKLNCMKCGREFSIERVQDYEDHQRHCGQSRLTCLRCRREFSPDRQHDYEDHQRSCTGH</sequence>
<proteinExistence type="predicted"/>
<dbReference type="OrthoDB" id="10255522at2759"/>
<evidence type="ECO:0000313" key="3">
    <source>
        <dbReference type="EnsemblMetazoa" id="XP_030835120"/>
    </source>
</evidence>
<dbReference type="InParanoid" id="A0A7M7NEA3"/>
<protein>
    <submittedName>
        <fullName evidence="3">Uncharacterized protein</fullName>
    </submittedName>
</protein>
<feature type="compositionally biased region" description="Polar residues" evidence="2">
    <location>
        <begin position="550"/>
        <end position="569"/>
    </location>
</feature>
<name>A0A7M7NEA3_STRPU</name>
<reference evidence="4" key="1">
    <citation type="submission" date="2015-02" db="EMBL/GenBank/DDBJ databases">
        <title>Genome sequencing for Strongylocentrotus purpuratus.</title>
        <authorList>
            <person name="Murali S."/>
            <person name="Liu Y."/>
            <person name="Vee V."/>
            <person name="English A."/>
            <person name="Wang M."/>
            <person name="Skinner E."/>
            <person name="Han Y."/>
            <person name="Muzny D.M."/>
            <person name="Worley K.C."/>
            <person name="Gibbs R.A."/>
        </authorList>
    </citation>
    <scope>NUCLEOTIDE SEQUENCE</scope>
</reference>
<dbReference type="AlphaFoldDB" id="A0A7M7NEA3"/>
<dbReference type="EnsemblMetazoa" id="XM_030979260">
    <property type="protein sequence ID" value="XP_030835120"/>
    <property type="gene ID" value="LOC592311"/>
</dbReference>
<keyword evidence="1" id="KW-0175">Coiled coil</keyword>
<evidence type="ECO:0000256" key="1">
    <source>
        <dbReference type="SAM" id="Coils"/>
    </source>
</evidence>
<feature type="compositionally biased region" description="Basic and acidic residues" evidence="2">
    <location>
        <begin position="121"/>
        <end position="130"/>
    </location>
</feature>
<dbReference type="CDD" id="cd00065">
    <property type="entry name" value="FYVE_like_SF"/>
    <property type="match status" value="1"/>
</dbReference>
<feature type="region of interest" description="Disordered" evidence="2">
    <location>
        <begin position="121"/>
        <end position="179"/>
    </location>
</feature>
<feature type="coiled-coil region" evidence="1">
    <location>
        <begin position="224"/>
        <end position="258"/>
    </location>
</feature>
<evidence type="ECO:0000313" key="4">
    <source>
        <dbReference type="Proteomes" id="UP000007110"/>
    </source>
</evidence>
<feature type="compositionally biased region" description="Basic and acidic residues" evidence="2">
    <location>
        <begin position="150"/>
        <end position="160"/>
    </location>
</feature>
<dbReference type="GeneID" id="592311"/>
<dbReference type="RefSeq" id="XP_030835120.1">
    <property type="nucleotide sequence ID" value="XM_030979260.1"/>
</dbReference>
<dbReference type="OMA" id="NDFKMER"/>
<feature type="region of interest" description="Disordered" evidence="2">
    <location>
        <begin position="356"/>
        <end position="376"/>
    </location>
</feature>
<dbReference type="KEGG" id="spu:592311"/>
<dbReference type="Proteomes" id="UP000007110">
    <property type="component" value="Unassembled WGS sequence"/>
</dbReference>
<feature type="region of interest" description="Disordered" evidence="2">
    <location>
        <begin position="542"/>
        <end position="574"/>
    </location>
</feature>
<accession>A0A7M7NEA3</accession>
<keyword evidence="4" id="KW-1185">Reference proteome</keyword>